<organism evidence="1 2">
    <name type="scientific">Saponaria officinalis</name>
    <name type="common">Common soapwort</name>
    <name type="synonym">Lychnis saponaria</name>
    <dbReference type="NCBI Taxonomy" id="3572"/>
    <lineage>
        <taxon>Eukaryota</taxon>
        <taxon>Viridiplantae</taxon>
        <taxon>Streptophyta</taxon>
        <taxon>Embryophyta</taxon>
        <taxon>Tracheophyta</taxon>
        <taxon>Spermatophyta</taxon>
        <taxon>Magnoliopsida</taxon>
        <taxon>eudicotyledons</taxon>
        <taxon>Gunneridae</taxon>
        <taxon>Pentapetalae</taxon>
        <taxon>Caryophyllales</taxon>
        <taxon>Caryophyllaceae</taxon>
        <taxon>Caryophylleae</taxon>
        <taxon>Saponaria</taxon>
    </lineage>
</organism>
<keyword evidence="2" id="KW-1185">Reference proteome</keyword>
<evidence type="ECO:0000313" key="1">
    <source>
        <dbReference type="EMBL" id="KAK9697730.1"/>
    </source>
</evidence>
<dbReference type="PANTHER" id="PTHR33116">
    <property type="entry name" value="REVERSE TRANSCRIPTASE ZINC-BINDING DOMAIN-CONTAINING PROTEIN-RELATED-RELATED"/>
    <property type="match status" value="1"/>
</dbReference>
<dbReference type="PANTHER" id="PTHR33116:SF84">
    <property type="entry name" value="RNA-DIRECTED DNA POLYMERASE"/>
    <property type="match status" value="1"/>
</dbReference>
<dbReference type="AlphaFoldDB" id="A0AAW1J5H9"/>
<protein>
    <recommendedName>
        <fullName evidence="3">Reverse transcriptase domain-containing protein</fullName>
    </recommendedName>
</protein>
<proteinExistence type="predicted"/>
<gene>
    <name evidence="1" type="ORF">RND81_08G057100</name>
</gene>
<reference evidence="1" key="1">
    <citation type="submission" date="2024-03" db="EMBL/GenBank/DDBJ databases">
        <title>WGS assembly of Saponaria officinalis var. Norfolk2.</title>
        <authorList>
            <person name="Jenkins J."/>
            <person name="Shu S."/>
            <person name="Grimwood J."/>
            <person name="Barry K."/>
            <person name="Goodstein D."/>
            <person name="Schmutz J."/>
            <person name="Leebens-Mack J."/>
            <person name="Osbourn A."/>
        </authorList>
    </citation>
    <scope>NUCLEOTIDE SEQUENCE [LARGE SCALE GENOMIC DNA]</scope>
    <source>
        <strain evidence="1">JIC</strain>
    </source>
</reference>
<accession>A0AAW1J5H9</accession>
<name>A0AAW1J5H9_SAPOF</name>
<comment type="caution">
    <text evidence="1">The sequence shown here is derived from an EMBL/GenBank/DDBJ whole genome shotgun (WGS) entry which is preliminary data.</text>
</comment>
<sequence>MEILSHHLRGICSQHQVSYLPKCSKLQLTHLIFSDDLMVFTRGDLPSVLAIKSVLDQFALWSGLSPNLDKTDIYFGGVPMSVKRLILDQMQFVEGSFPFRYLGAPFNTSRVTADMYNGLLSKIMTVIEHWSVNLLTYACKVQLLNSVIFGLNSYWCSSVLLSKLVVNQINKLCRNFFWSSDNRHKIVFKSWSSMCLPRDERGFDIREIFAWNKALLAKLIWNLDQKKEGIWVSWVHCYYFHRSNFWDVIPIDAHSDSFRSLLKVRDTCTAALGNSQNVQGFSVSRAYELFRSRGDPCP</sequence>
<dbReference type="EMBL" id="JBDFQZ010000008">
    <property type="protein sequence ID" value="KAK9697730.1"/>
    <property type="molecule type" value="Genomic_DNA"/>
</dbReference>
<dbReference type="Proteomes" id="UP001443914">
    <property type="component" value="Unassembled WGS sequence"/>
</dbReference>
<evidence type="ECO:0000313" key="2">
    <source>
        <dbReference type="Proteomes" id="UP001443914"/>
    </source>
</evidence>
<evidence type="ECO:0008006" key="3">
    <source>
        <dbReference type="Google" id="ProtNLM"/>
    </source>
</evidence>